<dbReference type="EMBL" id="ADBJ01000042">
    <property type="protein sequence ID" value="EFA77567.1"/>
    <property type="molecule type" value="Genomic_DNA"/>
</dbReference>
<feature type="region of interest" description="Disordered" evidence="6">
    <location>
        <begin position="97"/>
        <end position="139"/>
    </location>
</feature>
<feature type="compositionally biased region" description="Low complexity" evidence="6">
    <location>
        <begin position="399"/>
        <end position="421"/>
    </location>
</feature>
<gene>
    <name evidence="7" type="ORF">PPL_12170</name>
</gene>
<feature type="compositionally biased region" description="Polar residues" evidence="6">
    <location>
        <begin position="153"/>
        <end position="165"/>
    </location>
</feature>
<dbReference type="GO" id="GO:0005634">
    <property type="term" value="C:nucleus"/>
    <property type="evidence" value="ECO:0007669"/>
    <property type="project" value="TreeGrafter"/>
</dbReference>
<evidence type="ECO:0000256" key="5">
    <source>
        <dbReference type="ARBA" id="ARBA00022840"/>
    </source>
</evidence>
<evidence type="ECO:0000256" key="3">
    <source>
        <dbReference type="ARBA" id="ARBA00022741"/>
    </source>
</evidence>
<evidence type="ECO:0000256" key="4">
    <source>
        <dbReference type="ARBA" id="ARBA00022777"/>
    </source>
</evidence>
<evidence type="ECO:0000256" key="6">
    <source>
        <dbReference type="SAM" id="MobiDB-lite"/>
    </source>
</evidence>
<organism evidence="7 8">
    <name type="scientific">Heterostelium pallidum (strain ATCC 26659 / Pp 5 / PN500)</name>
    <name type="common">Cellular slime mold</name>
    <name type="synonym">Polysphondylium pallidum</name>
    <dbReference type="NCBI Taxonomy" id="670386"/>
    <lineage>
        <taxon>Eukaryota</taxon>
        <taxon>Amoebozoa</taxon>
        <taxon>Evosea</taxon>
        <taxon>Eumycetozoa</taxon>
        <taxon>Dictyostelia</taxon>
        <taxon>Acytosteliales</taxon>
        <taxon>Acytosteliaceae</taxon>
        <taxon>Heterostelium</taxon>
    </lineage>
</organism>
<keyword evidence="4" id="KW-0418">Kinase</keyword>
<evidence type="ECO:0000313" key="7">
    <source>
        <dbReference type="EMBL" id="EFA77567.1"/>
    </source>
</evidence>
<feature type="compositionally biased region" description="Pro residues" evidence="6">
    <location>
        <begin position="167"/>
        <end position="178"/>
    </location>
</feature>
<dbReference type="GO" id="GO:0007094">
    <property type="term" value="P:mitotic spindle assembly checkpoint signaling"/>
    <property type="evidence" value="ECO:0007669"/>
    <property type="project" value="TreeGrafter"/>
</dbReference>
<dbReference type="GO" id="GO:0007059">
    <property type="term" value="P:chromosome segregation"/>
    <property type="evidence" value="ECO:0007669"/>
    <property type="project" value="TreeGrafter"/>
</dbReference>
<sequence>MTSPFDLFVGVSVENSGGSGDTVNGNNTTNLSIENSGGSGSGDSLSSSSPPSLPLPTFYDDKQQQQQQPTQLQNSGNSTQSNVFQALDESDMQYLLNSATSPSSDNNNNINNNNNNINNSNNNNNSNNKNETLSSSSSSVSASPFISFIEQQQQSMGSLTDQFTNSPSPPQPTIPSPTLPSLDDCSTTTTTTTTTTNATTTSTLNDSEIDQLNNNIAMGLNENSLSVETHHAIVSGGNLSNSDALKASPYIFHCTPTYYAAKKNQKIGIFMYHRDEANRVCQNHPPLRLKLESVAPHWVPSSFTRKDNRKNIEEIAPNQFETLESTMKKGEVLFGSIRIQKTGFYYLRCSVILPPAPNDEELKFKDFHFTIRIYFYGSPSKKKLASQSKQDGQLPATASSATTDINQTTTTSSSSNQQDANEASDSTKTTKKSINIRPNENLLNYISHLQETGAKWVELDNVFDLYLRKYEKNPEILSDLMIEQSIGSTFIGELSTAHKQMDKGLDVFYSPENLFKVSYLKSAIYRIQKNYTASKLHLDTCDFLSSKIDLTSLQRAQYYFNKAAHDYDCLILQKTKQNNYTQVREQIVEKLKLAADHYAKDYESISPNSTTNARSINGTYRSNIRIAQTLLCSESPSQSDLERAETFLSK</sequence>
<feature type="region of interest" description="Disordered" evidence="6">
    <location>
        <begin position="153"/>
        <end position="201"/>
    </location>
</feature>
<dbReference type="STRING" id="670386.D3BLW6"/>
<keyword evidence="1" id="KW-0723">Serine/threonine-protein kinase</keyword>
<keyword evidence="2" id="KW-0808">Transferase</keyword>
<dbReference type="PANTHER" id="PTHR22974">
    <property type="entry name" value="MIXED LINEAGE PROTEIN KINASE"/>
    <property type="match status" value="1"/>
</dbReference>
<evidence type="ECO:0000256" key="2">
    <source>
        <dbReference type="ARBA" id="ARBA00022679"/>
    </source>
</evidence>
<keyword evidence="5" id="KW-0067">ATP-binding</keyword>
<comment type="caution">
    <text evidence="7">The sequence shown here is derived from an EMBL/GenBank/DDBJ whole genome shotgun (WGS) entry which is preliminary data.</text>
</comment>
<accession>D3BLW6</accession>
<keyword evidence="8" id="KW-1185">Reference proteome</keyword>
<dbReference type="AlphaFoldDB" id="D3BLW6"/>
<evidence type="ECO:0000256" key="1">
    <source>
        <dbReference type="ARBA" id="ARBA00022527"/>
    </source>
</evidence>
<feature type="compositionally biased region" description="Polar residues" evidence="6">
    <location>
        <begin position="21"/>
        <end position="35"/>
    </location>
</feature>
<dbReference type="GO" id="GO:0034501">
    <property type="term" value="P:protein localization to kinetochore"/>
    <property type="evidence" value="ECO:0007669"/>
    <property type="project" value="TreeGrafter"/>
</dbReference>
<feature type="compositionally biased region" description="Low complexity" evidence="6">
    <location>
        <begin position="101"/>
        <end position="139"/>
    </location>
</feature>
<evidence type="ECO:0000313" key="8">
    <source>
        <dbReference type="Proteomes" id="UP000001396"/>
    </source>
</evidence>
<dbReference type="GO" id="GO:0033316">
    <property type="term" value="P:meiotic spindle assembly checkpoint signaling"/>
    <property type="evidence" value="ECO:0007669"/>
    <property type="project" value="TreeGrafter"/>
</dbReference>
<feature type="compositionally biased region" description="Low complexity" evidence="6">
    <location>
        <begin position="64"/>
        <end position="73"/>
    </location>
</feature>
<feature type="compositionally biased region" description="Low complexity" evidence="6">
    <location>
        <begin position="179"/>
        <end position="201"/>
    </location>
</feature>
<dbReference type="InParanoid" id="D3BLW6"/>
<dbReference type="GO" id="GO:0005524">
    <property type="term" value="F:ATP binding"/>
    <property type="evidence" value="ECO:0007669"/>
    <property type="project" value="UniProtKB-KW"/>
</dbReference>
<feature type="region of interest" description="Disordered" evidence="6">
    <location>
        <begin position="14"/>
        <end position="79"/>
    </location>
</feature>
<dbReference type="GeneID" id="31367637"/>
<name>D3BLW6_HETP5</name>
<dbReference type="RefSeq" id="XP_020429695.1">
    <property type="nucleotide sequence ID" value="XM_020582914.1"/>
</dbReference>
<dbReference type="GO" id="GO:0004674">
    <property type="term" value="F:protein serine/threonine kinase activity"/>
    <property type="evidence" value="ECO:0007669"/>
    <property type="project" value="UniProtKB-KW"/>
</dbReference>
<proteinExistence type="predicted"/>
<dbReference type="GO" id="GO:0000776">
    <property type="term" value="C:kinetochore"/>
    <property type="evidence" value="ECO:0007669"/>
    <property type="project" value="TreeGrafter"/>
</dbReference>
<feature type="compositionally biased region" description="Polar residues" evidence="6">
    <location>
        <begin position="423"/>
        <end position="433"/>
    </location>
</feature>
<dbReference type="PANTHER" id="PTHR22974:SF31">
    <property type="match status" value="1"/>
</dbReference>
<keyword evidence="3" id="KW-0547">Nucleotide-binding</keyword>
<reference evidence="7 8" key="1">
    <citation type="journal article" date="2011" name="Genome Res.">
        <title>Phylogeny-wide analysis of social amoeba genomes highlights ancient origins for complex intercellular communication.</title>
        <authorList>
            <person name="Heidel A.J."/>
            <person name="Lawal H.M."/>
            <person name="Felder M."/>
            <person name="Schilde C."/>
            <person name="Helps N.R."/>
            <person name="Tunggal B."/>
            <person name="Rivero F."/>
            <person name="John U."/>
            <person name="Schleicher M."/>
            <person name="Eichinger L."/>
            <person name="Platzer M."/>
            <person name="Noegel A.A."/>
            <person name="Schaap P."/>
            <person name="Gloeckner G."/>
        </authorList>
    </citation>
    <scope>NUCLEOTIDE SEQUENCE [LARGE SCALE GENOMIC DNA]</scope>
    <source>
        <strain evidence="8">ATCC 26659 / Pp 5 / PN500</strain>
    </source>
</reference>
<feature type="region of interest" description="Disordered" evidence="6">
    <location>
        <begin position="386"/>
        <end position="433"/>
    </location>
</feature>
<dbReference type="GO" id="GO:0004712">
    <property type="term" value="F:protein serine/threonine/tyrosine kinase activity"/>
    <property type="evidence" value="ECO:0007669"/>
    <property type="project" value="TreeGrafter"/>
</dbReference>
<protein>
    <submittedName>
        <fullName evidence="7">Uncharacterized protein</fullName>
    </submittedName>
</protein>
<dbReference type="Proteomes" id="UP000001396">
    <property type="component" value="Unassembled WGS sequence"/>
</dbReference>